<dbReference type="AlphaFoldDB" id="A0A2L2XBK8"/>
<proteinExistence type="predicted"/>
<name>A0A2L2XBK8_9FIRM</name>
<dbReference type="Proteomes" id="UP000239549">
    <property type="component" value="Unassembled WGS sequence"/>
</dbReference>
<comment type="caution">
    <text evidence="1">The sequence shown here is derived from an EMBL/GenBank/DDBJ whole genome shotgun (WGS) entry which is preliminary data.</text>
</comment>
<sequence length="69" mass="8018">MKILLFSSKYTIKLTDSYRSTCLKFKKATDKTIKIQDITGLDNYSKKLAIFGKLFAVIIEYKRRPDSGY</sequence>
<reference evidence="2" key="1">
    <citation type="submission" date="2018-02" db="EMBL/GenBank/DDBJ databases">
        <title>Genome sequence of Desulfocucumis palustris strain NAW-5.</title>
        <authorList>
            <person name="Watanabe M."/>
            <person name="Kojima H."/>
            <person name="Fukui M."/>
        </authorList>
    </citation>
    <scope>NUCLEOTIDE SEQUENCE [LARGE SCALE GENOMIC DNA]</scope>
    <source>
        <strain evidence="2">NAW-5</strain>
    </source>
</reference>
<accession>A0A2L2XBK8</accession>
<evidence type="ECO:0000313" key="1">
    <source>
        <dbReference type="EMBL" id="GBF33598.1"/>
    </source>
</evidence>
<keyword evidence="2" id="KW-1185">Reference proteome</keyword>
<gene>
    <name evidence="1" type="ORF">DCCM_2704</name>
</gene>
<evidence type="ECO:0000313" key="2">
    <source>
        <dbReference type="Proteomes" id="UP000239549"/>
    </source>
</evidence>
<organism evidence="1 2">
    <name type="scientific">Desulfocucumis palustris</name>
    <dbReference type="NCBI Taxonomy" id="1898651"/>
    <lineage>
        <taxon>Bacteria</taxon>
        <taxon>Bacillati</taxon>
        <taxon>Bacillota</taxon>
        <taxon>Clostridia</taxon>
        <taxon>Eubacteriales</taxon>
        <taxon>Desulfocucumaceae</taxon>
        <taxon>Desulfocucumis</taxon>
    </lineage>
</organism>
<dbReference type="EMBL" id="BFAV01000104">
    <property type="protein sequence ID" value="GBF33598.1"/>
    <property type="molecule type" value="Genomic_DNA"/>
</dbReference>
<protein>
    <submittedName>
        <fullName evidence="1">Uncharacterized protein</fullName>
    </submittedName>
</protein>